<dbReference type="PANTHER" id="PTHR30136:SF34">
    <property type="entry name" value="TRANSCRIPTIONAL REGULATOR"/>
    <property type="match status" value="1"/>
</dbReference>
<dbReference type="InterPro" id="IPR036388">
    <property type="entry name" value="WH-like_DNA-bd_sf"/>
</dbReference>
<protein>
    <submittedName>
        <fullName evidence="6">Helix-turn-helix domain-containing protein</fullName>
    </submittedName>
</protein>
<dbReference type="GO" id="GO:0003677">
    <property type="term" value="F:DNA binding"/>
    <property type="evidence" value="ECO:0007669"/>
    <property type="project" value="UniProtKB-KW"/>
</dbReference>
<evidence type="ECO:0000256" key="2">
    <source>
        <dbReference type="ARBA" id="ARBA00023125"/>
    </source>
</evidence>
<feature type="domain" description="IclR-ED" evidence="5">
    <location>
        <begin position="61"/>
        <end position="245"/>
    </location>
</feature>
<evidence type="ECO:0000259" key="5">
    <source>
        <dbReference type="PROSITE" id="PS51078"/>
    </source>
</evidence>
<feature type="domain" description="HTH iclR-type" evidence="4">
    <location>
        <begin position="1"/>
        <end position="60"/>
    </location>
</feature>
<dbReference type="GO" id="GO:0045893">
    <property type="term" value="P:positive regulation of DNA-templated transcription"/>
    <property type="evidence" value="ECO:0007669"/>
    <property type="project" value="InterPro"/>
</dbReference>
<proteinExistence type="predicted"/>
<dbReference type="EMBL" id="WOEZ01000111">
    <property type="protein sequence ID" value="NPT56955.1"/>
    <property type="molecule type" value="Genomic_DNA"/>
</dbReference>
<dbReference type="InterPro" id="IPR014757">
    <property type="entry name" value="Tscrpt_reg_IclR_C"/>
</dbReference>
<dbReference type="Proteomes" id="UP000655523">
    <property type="component" value="Unassembled WGS sequence"/>
</dbReference>
<keyword evidence="7" id="KW-1185">Reference proteome</keyword>
<gene>
    <name evidence="6" type="ORF">GNZ13_20815</name>
</gene>
<dbReference type="GO" id="GO:0045892">
    <property type="term" value="P:negative regulation of DNA-templated transcription"/>
    <property type="evidence" value="ECO:0007669"/>
    <property type="project" value="TreeGrafter"/>
</dbReference>
<dbReference type="PROSITE" id="PS51078">
    <property type="entry name" value="ICLR_ED"/>
    <property type="match status" value="1"/>
</dbReference>
<dbReference type="SUPFAM" id="SSF46785">
    <property type="entry name" value="Winged helix' DNA-binding domain"/>
    <property type="match status" value="1"/>
</dbReference>
<dbReference type="Gene3D" id="3.30.450.40">
    <property type="match status" value="1"/>
</dbReference>
<dbReference type="Gene3D" id="1.10.10.10">
    <property type="entry name" value="Winged helix-like DNA-binding domain superfamily/Winged helix DNA-binding domain"/>
    <property type="match status" value="1"/>
</dbReference>
<keyword evidence="2" id="KW-0238">DNA-binding</keyword>
<dbReference type="SUPFAM" id="SSF55781">
    <property type="entry name" value="GAF domain-like"/>
    <property type="match status" value="1"/>
</dbReference>
<sequence>MLVLERGLAVIECFDGQGALSVTDVARLTGLSRPAARRCLLTLTTLGYATFDGRLFRLAPRVLKLGFSYLSSTDLPQIIRPMLEQLSATLSESCSAAVLHESDVLYVARVETKRIISTNLRVGSRLPAYCNAMGRVLLASLPEREARSILERTDRVKRTQRTLTEIPDLMAELDRVRDQDYSVVHGELESGLLTIAVPIRDSRGNVVAAINVGEHVERTTPEHLVSEVLPRMRALQQEAASLLRG</sequence>
<dbReference type="GO" id="GO:0046278">
    <property type="term" value="P:3,4-dihydroxybenzoate metabolic process"/>
    <property type="evidence" value="ECO:0007669"/>
    <property type="project" value="InterPro"/>
</dbReference>
<keyword evidence="3" id="KW-0804">Transcription</keyword>
<dbReference type="NCBIfam" id="TIGR02431">
    <property type="entry name" value="pcaR_pcaU"/>
    <property type="match status" value="1"/>
</dbReference>
<evidence type="ECO:0000313" key="7">
    <source>
        <dbReference type="Proteomes" id="UP000655523"/>
    </source>
</evidence>
<dbReference type="InterPro" id="IPR012794">
    <property type="entry name" value="PcaR_PcaU"/>
</dbReference>
<evidence type="ECO:0000256" key="1">
    <source>
        <dbReference type="ARBA" id="ARBA00023015"/>
    </source>
</evidence>
<dbReference type="PANTHER" id="PTHR30136">
    <property type="entry name" value="HELIX-TURN-HELIX TRANSCRIPTIONAL REGULATOR, ICLR FAMILY"/>
    <property type="match status" value="1"/>
</dbReference>
<dbReference type="InterPro" id="IPR029016">
    <property type="entry name" value="GAF-like_dom_sf"/>
</dbReference>
<dbReference type="Pfam" id="PF09339">
    <property type="entry name" value="HTH_IclR"/>
    <property type="match status" value="1"/>
</dbReference>
<accession>A0A972SMT3</accession>
<evidence type="ECO:0000256" key="3">
    <source>
        <dbReference type="ARBA" id="ARBA00023163"/>
    </source>
</evidence>
<name>A0A972SMT3_9BURK</name>
<dbReference type="InterPro" id="IPR050707">
    <property type="entry name" value="HTH_MetabolicPath_Reg"/>
</dbReference>
<dbReference type="Pfam" id="PF01614">
    <property type="entry name" value="IclR_C"/>
    <property type="match status" value="1"/>
</dbReference>
<comment type="caution">
    <text evidence="6">The sequence shown here is derived from an EMBL/GenBank/DDBJ whole genome shotgun (WGS) entry which is preliminary data.</text>
</comment>
<evidence type="ECO:0000313" key="6">
    <source>
        <dbReference type="EMBL" id="NPT56955.1"/>
    </source>
</evidence>
<organism evidence="6 7">
    <name type="scientific">Paraburkholderia elongata</name>
    <dbReference type="NCBI Taxonomy" id="2675747"/>
    <lineage>
        <taxon>Bacteria</taxon>
        <taxon>Pseudomonadati</taxon>
        <taxon>Pseudomonadota</taxon>
        <taxon>Betaproteobacteria</taxon>
        <taxon>Burkholderiales</taxon>
        <taxon>Burkholderiaceae</taxon>
        <taxon>Paraburkholderia</taxon>
    </lineage>
</organism>
<dbReference type="PROSITE" id="PS51077">
    <property type="entry name" value="HTH_ICLR"/>
    <property type="match status" value="1"/>
</dbReference>
<evidence type="ECO:0000259" key="4">
    <source>
        <dbReference type="PROSITE" id="PS51077"/>
    </source>
</evidence>
<dbReference type="InterPro" id="IPR036390">
    <property type="entry name" value="WH_DNA-bd_sf"/>
</dbReference>
<dbReference type="GO" id="GO:0003700">
    <property type="term" value="F:DNA-binding transcription factor activity"/>
    <property type="evidence" value="ECO:0007669"/>
    <property type="project" value="TreeGrafter"/>
</dbReference>
<keyword evidence="1" id="KW-0805">Transcription regulation</keyword>
<dbReference type="InterPro" id="IPR005471">
    <property type="entry name" value="Tscrpt_reg_IclR_N"/>
</dbReference>
<reference evidence="6 7" key="1">
    <citation type="submission" date="2019-11" db="EMBL/GenBank/DDBJ databases">
        <title>Metabolism of dissolved organic matter in forest soils.</title>
        <authorList>
            <person name="Cyle K.T."/>
            <person name="Wilhelm R.C."/>
            <person name="Martinez C.E."/>
        </authorList>
    </citation>
    <scope>NUCLEOTIDE SEQUENCE [LARGE SCALE GENOMIC DNA]</scope>
    <source>
        <strain evidence="6 7">5N</strain>
    </source>
</reference>
<dbReference type="SMART" id="SM00346">
    <property type="entry name" value="HTH_ICLR"/>
    <property type="match status" value="1"/>
</dbReference>
<dbReference type="AlphaFoldDB" id="A0A972SMT3"/>